<dbReference type="PANTHER" id="PTHR47074:SF54">
    <property type="entry name" value="RNASE H TYPE-1 DOMAIN-CONTAINING PROTEIN"/>
    <property type="match status" value="1"/>
</dbReference>
<dbReference type="InterPro" id="IPR052929">
    <property type="entry name" value="RNase_H-like_EbsB-rel"/>
</dbReference>
<accession>A0AAP0EKZ8</accession>
<feature type="domain" description="RNase H type-1" evidence="1">
    <location>
        <begin position="66"/>
        <end position="134"/>
    </location>
</feature>
<protein>
    <recommendedName>
        <fullName evidence="1">RNase H type-1 domain-containing protein</fullName>
    </recommendedName>
</protein>
<reference evidence="2 3" key="1">
    <citation type="submission" date="2024-01" db="EMBL/GenBank/DDBJ databases">
        <title>Genome assemblies of Stephania.</title>
        <authorList>
            <person name="Yang L."/>
        </authorList>
    </citation>
    <scope>NUCLEOTIDE SEQUENCE [LARGE SCALE GENOMIC DNA]</scope>
    <source>
        <strain evidence="2">YNDBR</strain>
        <tissue evidence="2">Leaf</tissue>
    </source>
</reference>
<dbReference type="PANTHER" id="PTHR47074">
    <property type="entry name" value="BNAC02G40300D PROTEIN"/>
    <property type="match status" value="1"/>
</dbReference>
<gene>
    <name evidence="2" type="ORF">Syun_027598</name>
</gene>
<dbReference type="Pfam" id="PF13456">
    <property type="entry name" value="RVT_3"/>
    <property type="match status" value="1"/>
</dbReference>
<sequence length="134" mass="15475">MLMLDVCYAIRVSNQWRIYSWDVTGFVVVGKLIWVREKACVICTGVSSNEGRVAWQRPEEGFVKCNIDATIWENEGMMGIRAIIRDENGVMIRGFTLKIMGRGSLREAEAIAFREVLSWVKNQHFRRIVFELDS</sequence>
<dbReference type="Proteomes" id="UP001420932">
    <property type="component" value="Unassembled WGS sequence"/>
</dbReference>
<dbReference type="Gene3D" id="3.30.420.10">
    <property type="entry name" value="Ribonuclease H-like superfamily/Ribonuclease H"/>
    <property type="match status" value="1"/>
</dbReference>
<dbReference type="AlphaFoldDB" id="A0AAP0EKZ8"/>
<dbReference type="InterPro" id="IPR002156">
    <property type="entry name" value="RNaseH_domain"/>
</dbReference>
<dbReference type="InterPro" id="IPR036397">
    <property type="entry name" value="RNaseH_sf"/>
</dbReference>
<dbReference type="GO" id="GO:0003676">
    <property type="term" value="F:nucleic acid binding"/>
    <property type="evidence" value="ECO:0007669"/>
    <property type="project" value="InterPro"/>
</dbReference>
<dbReference type="GO" id="GO:0004523">
    <property type="term" value="F:RNA-DNA hybrid ribonuclease activity"/>
    <property type="evidence" value="ECO:0007669"/>
    <property type="project" value="InterPro"/>
</dbReference>
<evidence type="ECO:0000259" key="1">
    <source>
        <dbReference type="Pfam" id="PF13456"/>
    </source>
</evidence>
<comment type="caution">
    <text evidence="2">The sequence shown here is derived from an EMBL/GenBank/DDBJ whole genome shotgun (WGS) entry which is preliminary data.</text>
</comment>
<organism evidence="2 3">
    <name type="scientific">Stephania yunnanensis</name>
    <dbReference type="NCBI Taxonomy" id="152371"/>
    <lineage>
        <taxon>Eukaryota</taxon>
        <taxon>Viridiplantae</taxon>
        <taxon>Streptophyta</taxon>
        <taxon>Embryophyta</taxon>
        <taxon>Tracheophyta</taxon>
        <taxon>Spermatophyta</taxon>
        <taxon>Magnoliopsida</taxon>
        <taxon>Ranunculales</taxon>
        <taxon>Menispermaceae</taxon>
        <taxon>Menispermoideae</taxon>
        <taxon>Cissampelideae</taxon>
        <taxon>Stephania</taxon>
    </lineage>
</organism>
<dbReference type="EMBL" id="JBBNAF010000012">
    <property type="protein sequence ID" value="KAK9092687.1"/>
    <property type="molecule type" value="Genomic_DNA"/>
</dbReference>
<evidence type="ECO:0000313" key="3">
    <source>
        <dbReference type="Proteomes" id="UP001420932"/>
    </source>
</evidence>
<name>A0AAP0EKZ8_9MAGN</name>
<proteinExistence type="predicted"/>
<keyword evidence="3" id="KW-1185">Reference proteome</keyword>
<evidence type="ECO:0000313" key="2">
    <source>
        <dbReference type="EMBL" id="KAK9092687.1"/>
    </source>
</evidence>